<keyword evidence="1" id="KW-0067">ATP-binding</keyword>
<name>A0A4R7KV76_9CLOT</name>
<dbReference type="SUPFAM" id="SSF52540">
    <property type="entry name" value="P-loop containing nucleoside triphosphate hydrolases"/>
    <property type="match status" value="1"/>
</dbReference>
<comment type="caution">
    <text evidence="1">The sequence shown here is derived from an EMBL/GenBank/DDBJ whole genome shotgun (WGS) entry which is preliminary data.</text>
</comment>
<dbReference type="AlphaFoldDB" id="A0A4R7KV76"/>
<evidence type="ECO:0000313" key="1">
    <source>
        <dbReference type="EMBL" id="TDT62417.1"/>
    </source>
</evidence>
<sequence length="545" mass="63077">MDVVIYRAKGSGGYLYDMSLNPRVDYEILKRTRKINRMDIISDPIPFEKGEELLRRIYGKSSILGRIVSSESLFINNIFKKHNIKRVEIRVSDGFTLPPLEDISRVEEFIVGKIITLDRLLDFHDKMNISYHEITDIIQALYCERRIKMVPAVKRIRNKRVCFLCSRESCGGCCYGFKDDDILLYAADNYNLDTPRRIEIKKRKLSDVVKNAGERFKAFVNSRKDLAFIWTAPNSFEYDVLLEGIGDVIRKGRKVLYITSNSLIFEVKEGLRSMLKGARIDSTDGFFQNFRELDVAICSYNDYPCFYKAFDLVILDERYSFIEKPLANIYFLGERAAKERGKFVNITCCPTRSNRKIFKGSPEMIEIPVSPVRNPIPEPRMITSRFLEGNDPFIPPMVMDVIKWAMNQNSRIIIFVPDEEGIHRIYYYLTAMEGIERDIVDISTDRKKTPFMAFKKGECKILISTDFKDTLHIMEDVNVIVMYSNHPAYRVDTLVNMAAMAVMHDKRNIGEVVFVSSDESEAMSLAKSTIRGLNKLAWEKGYIKR</sequence>
<keyword evidence="1" id="KW-0378">Hydrolase</keyword>
<dbReference type="RefSeq" id="WP_133627415.1">
    <property type="nucleotide sequence ID" value="NZ_SOAZ01000004.1"/>
</dbReference>
<reference evidence="1 2" key="1">
    <citation type="submission" date="2019-03" db="EMBL/GenBank/DDBJ databases">
        <title>Genomic Encyclopedia of Type Strains, Phase IV (KMG-IV): sequencing the most valuable type-strain genomes for metagenomic binning, comparative biology and taxonomic classification.</title>
        <authorList>
            <person name="Goeker M."/>
        </authorList>
    </citation>
    <scope>NUCLEOTIDE SEQUENCE [LARGE SCALE GENOMIC DNA]</scope>
    <source>
        <strain evidence="1 2">DSM 24455</strain>
    </source>
</reference>
<dbReference type="Gene3D" id="3.40.50.300">
    <property type="entry name" value="P-loop containing nucleotide triphosphate hydrolases"/>
    <property type="match status" value="1"/>
</dbReference>
<dbReference type="Proteomes" id="UP000295325">
    <property type="component" value="Unassembled WGS sequence"/>
</dbReference>
<accession>A0A4R7KV76</accession>
<evidence type="ECO:0000313" key="2">
    <source>
        <dbReference type="Proteomes" id="UP000295325"/>
    </source>
</evidence>
<keyword evidence="1" id="KW-0547">Nucleotide-binding</keyword>
<protein>
    <submittedName>
        <fullName evidence="1">Late competence protein required for DNA uptake (Superfamily II DNA/RNA helicase)</fullName>
    </submittedName>
</protein>
<dbReference type="OrthoDB" id="1933944at2"/>
<organism evidence="1 2">
    <name type="scientific">Fonticella tunisiensis</name>
    <dbReference type="NCBI Taxonomy" id="1096341"/>
    <lineage>
        <taxon>Bacteria</taxon>
        <taxon>Bacillati</taxon>
        <taxon>Bacillota</taxon>
        <taxon>Clostridia</taxon>
        <taxon>Eubacteriales</taxon>
        <taxon>Clostridiaceae</taxon>
        <taxon>Fonticella</taxon>
    </lineage>
</organism>
<proteinExistence type="predicted"/>
<dbReference type="InterPro" id="IPR027417">
    <property type="entry name" value="P-loop_NTPase"/>
</dbReference>
<gene>
    <name evidence="1" type="ORF">EDD71_104148</name>
</gene>
<dbReference type="EMBL" id="SOAZ01000004">
    <property type="protein sequence ID" value="TDT62417.1"/>
    <property type="molecule type" value="Genomic_DNA"/>
</dbReference>
<keyword evidence="2" id="KW-1185">Reference proteome</keyword>
<keyword evidence="1" id="KW-0347">Helicase</keyword>
<dbReference type="GO" id="GO:0004386">
    <property type="term" value="F:helicase activity"/>
    <property type="evidence" value="ECO:0007669"/>
    <property type="project" value="UniProtKB-KW"/>
</dbReference>